<dbReference type="RefSeq" id="WP_089917188.1">
    <property type="nucleotide sequence ID" value="NZ_FOBB01000006.1"/>
</dbReference>
<dbReference type="Gene3D" id="3.40.50.1000">
    <property type="entry name" value="HAD superfamily/HAD-like"/>
    <property type="match status" value="1"/>
</dbReference>
<dbReference type="SFLD" id="SFLDG01129">
    <property type="entry name" value="C1.5:_HAD__Beta-PGM__Phosphata"/>
    <property type="match status" value="1"/>
</dbReference>
<dbReference type="PANTHER" id="PTHR18901:SF38">
    <property type="entry name" value="PSEUDOURIDINE-5'-PHOSPHATASE"/>
    <property type="match status" value="1"/>
</dbReference>
<protein>
    <submittedName>
        <fullName evidence="1">Sugar-phosphatase</fullName>
    </submittedName>
</protein>
<dbReference type="InterPro" id="IPR036412">
    <property type="entry name" value="HAD-like_sf"/>
</dbReference>
<sequence>MVNTVIFDMDGLLIDSEPLWGKAMREVFATVGVELTSELTSQTTGLRTVEVVDYWHDYFQWNGKSREQVTTEIIDTVISKILAQGTAMEGLHYILDYFRTKGFKLGLASSSPLRLIDSALDHLEIKPYFNAIRSAEFESHGKPHPAVYLACAEALDSHPLHCLAFEDSVTGMIAAKAARMKVVVVPEAHNRNDKRYALADLKLDSLLAFGDAELAPFV</sequence>
<evidence type="ECO:0000313" key="2">
    <source>
        <dbReference type="Proteomes" id="UP000198984"/>
    </source>
</evidence>
<dbReference type="SFLD" id="SFLDS00003">
    <property type="entry name" value="Haloacid_Dehalogenase"/>
    <property type="match status" value="1"/>
</dbReference>
<dbReference type="OrthoDB" id="9797743at2"/>
<dbReference type="CDD" id="cd07505">
    <property type="entry name" value="HAD_BPGM-like"/>
    <property type="match status" value="1"/>
</dbReference>
<dbReference type="NCBIfam" id="NF008087">
    <property type="entry name" value="PRK10826.1"/>
    <property type="match status" value="1"/>
</dbReference>
<dbReference type="NCBIfam" id="TIGR01549">
    <property type="entry name" value="HAD-SF-IA-v1"/>
    <property type="match status" value="1"/>
</dbReference>
<proteinExistence type="predicted"/>
<dbReference type="InterPro" id="IPR006439">
    <property type="entry name" value="HAD-SF_hydro_IA"/>
</dbReference>
<dbReference type="NCBIfam" id="TIGR01509">
    <property type="entry name" value="HAD-SF-IA-v3"/>
    <property type="match status" value="1"/>
</dbReference>
<dbReference type="PANTHER" id="PTHR18901">
    <property type="entry name" value="2-DEOXYGLUCOSE-6-PHOSPHATE PHOSPHATASE 2"/>
    <property type="match status" value="1"/>
</dbReference>
<dbReference type="SFLD" id="SFLDG01135">
    <property type="entry name" value="C1.5.6:_HAD__Beta-PGM__Phospha"/>
    <property type="match status" value="1"/>
</dbReference>
<evidence type="ECO:0000313" key="1">
    <source>
        <dbReference type="EMBL" id="SEM73896.1"/>
    </source>
</evidence>
<keyword evidence="2" id="KW-1185">Reference proteome</keyword>
<organism evidence="1 2">
    <name type="scientific">Chitinophaga rupis</name>
    <dbReference type="NCBI Taxonomy" id="573321"/>
    <lineage>
        <taxon>Bacteria</taxon>
        <taxon>Pseudomonadati</taxon>
        <taxon>Bacteroidota</taxon>
        <taxon>Chitinophagia</taxon>
        <taxon>Chitinophagales</taxon>
        <taxon>Chitinophagaceae</taxon>
        <taxon>Chitinophaga</taxon>
    </lineage>
</organism>
<dbReference type="Gene3D" id="1.10.150.240">
    <property type="entry name" value="Putative phosphatase, domain 2"/>
    <property type="match status" value="1"/>
</dbReference>
<gene>
    <name evidence="1" type="ORF">SAMN04488505_10611</name>
</gene>
<dbReference type="SUPFAM" id="SSF56784">
    <property type="entry name" value="HAD-like"/>
    <property type="match status" value="1"/>
</dbReference>
<dbReference type="EMBL" id="FOBB01000006">
    <property type="protein sequence ID" value="SEM73896.1"/>
    <property type="molecule type" value="Genomic_DNA"/>
</dbReference>
<accession>A0A1H8ATQ5</accession>
<dbReference type="Pfam" id="PF13419">
    <property type="entry name" value="HAD_2"/>
    <property type="match status" value="1"/>
</dbReference>
<dbReference type="InterPro" id="IPR023214">
    <property type="entry name" value="HAD_sf"/>
</dbReference>
<name>A0A1H8ATQ5_9BACT</name>
<dbReference type="Proteomes" id="UP000198984">
    <property type="component" value="Unassembled WGS sequence"/>
</dbReference>
<dbReference type="InterPro" id="IPR041492">
    <property type="entry name" value="HAD_2"/>
</dbReference>
<dbReference type="InterPro" id="IPR023198">
    <property type="entry name" value="PGP-like_dom2"/>
</dbReference>
<reference evidence="1 2" key="1">
    <citation type="submission" date="2016-10" db="EMBL/GenBank/DDBJ databases">
        <authorList>
            <person name="de Groot N.N."/>
        </authorList>
    </citation>
    <scope>NUCLEOTIDE SEQUENCE [LARGE SCALE GENOMIC DNA]</scope>
    <source>
        <strain evidence="1 2">DSM 21039</strain>
    </source>
</reference>
<dbReference type="AlphaFoldDB" id="A0A1H8ATQ5"/>
<dbReference type="STRING" id="573321.SAMN04488505_10611"/>